<dbReference type="RefSeq" id="WP_107109007.1">
    <property type="nucleotide sequence ID" value="NZ_JACHBI010000002.1"/>
</dbReference>
<proteinExistence type="predicted"/>
<gene>
    <name evidence="2" type="ORF">GGD50_001357</name>
</gene>
<dbReference type="PANTHER" id="PTHR22603:SF66">
    <property type="entry name" value="ETHANOLAMINE KINASE"/>
    <property type="match status" value="1"/>
</dbReference>
<dbReference type="Gene3D" id="3.30.200.20">
    <property type="entry name" value="Phosphorylase Kinase, domain 1"/>
    <property type="match status" value="1"/>
</dbReference>
<accession>A0A7W8XNN8</accession>
<evidence type="ECO:0000259" key="1">
    <source>
        <dbReference type="Pfam" id="PF01636"/>
    </source>
</evidence>
<protein>
    <submittedName>
        <fullName evidence="2">Thiamine kinase-like enzyme</fullName>
    </submittedName>
</protein>
<dbReference type="CDD" id="cd05151">
    <property type="entry name" value="ChoK-like"/>
    <property type="match status" value="1"/>
</dbReference>
<dbReference type="Pfam" id="PF01636">
    <property type="entry name" value="APH"/>
    <property type="match status" value="1"/>
</dbReference>
<dbReference type="InterPro" id="IPR011009">
    <property type="entry name" value="Kinase-like_dom_sf"/>
</dbReference>
<dbReference type="Gene3D" id="3.90.1200.10">
    <property type="match status" value="1"/>
</dbReference>
<dbReference type="GO" id="GO:0006646">
    <property type="term" value="P:phosphatidylethanolamine biosynthetic process"/>
    <property type="evidence" value="ECO:0007669"/>
    <property type="project" value="TreeGrafter"/>
</dbReference>
<keyword evidence="3" id="KW-1185">Reference proteome</keyword>
<comment type="caution">
    <text evidence="2">The sequence shown here is derived from an EMBL/GenBank/DDBJ whole genome shotgun (WGS) entry which is preliminary data.</text>
</comment>
<name>A0A7W8XNN8_9HYPH</name>
<evidence type="ECO:0000313" key="3">
    <source>
        <dbReference type="Proteomes" id="UP000549882"/>
    </source>
</evidence>
<feature type="domain" description="Aminoglycoside phosphotransferase" evidence="1">
    <location>
        <begin position="21"/>
        <end position="235"/>
    </location>
</feature>
<organism evidence="2 3">
    <name type="scientific">Rhizobium paranaense</name>
    <dbReference type="NCBI Taxonomy" id="1650438"/>
    <lineage>
        <taxon>Bacteria</taxon>
        <taxon>Pseudomonadati</taxon>
        <taxon>Pseudomonadota</taxon>
        <taxon>Alphaproteobacteria</taxon>
        <taxon>Hyphomicrobiales</taxon>
        <taxon>Rhizobiaceae</taxon>
        <taxon>Rhizobium/Agrobacterium group</taxon>
        <taxon>Rhizobium</taxon>
    </lineage>
</organism>
<evidence type="ECO:0000313" key="2">
    <source>
        <dbReference type="EMBL" id="MBB5572753.1"/>
    </source>
</evidence>
<dbReference type="SUPFAM" id="SSF56112">
    <property type="entry name" value="Protein kinase-like (PK-like)"/>
    <property type="match status" value="1"/>
</dbReference>
<keyword evidence="2" id="KW-0418">Kinase</keyword>
<dbReference type="AlphaFoldDB" id="A0A7W8XNN8"/>
<dbReference type="GO" id="GO:0004305">
    <property type="term" value="F:ethanolamine kinase activity"/>
    <property type="evidence" value="ECO:0007669"/>
    <property type="project" value="TreeGrafter"/>
</dbReference>
<dbReference type="EMBL" id="JACHBI010000002">
    <property type="protein sequence ID" value="MBB5572753.1"/>
    <property type="molecule type" value="Genomic_DNA"/>
</dbReference>
<dbReference type="PANTHER" id="PTHR22603">
    <property type="entry name" value="CHOLINE/ETHANOALAMINE KINASE"/>
    <property type="match status" value="1"/>
</dbReference>
<dbReference type="GO" id="GO:0005737">
    <property type="term" value="C:cytoplasm"/>
    <property type="evidence" value="ECO:0007669"/>
    <property type="project" value="TreeGrafter"/>
</dbReference>
<reference evidence="2 3" key="1">
    <citation type="submission" date="2020-08" db="EMBL/GenBank/DDBJ databases">
        <title>Genomic Encyclopedia of Type Strains, Phase IV (KMG-V): Genome sequencing to study the core and pangenomes of soil and plant-associated prokaryotes.</title>
        <authorList>
            <person name="Whitman W."/>
        </authorList>
    </citation>
    <scope>NUCLEOTIDE SEQUENCE [LARGE SCALE GENOMIC DNA]</scope>
    <source>
        <strain evidence="2 3">SEMIA 4064</strain>
    </source>
</reference>
<sequence length="292" mass="32649">MIVTPEDKIQALGIWRGSIDIAPLVGGITNRNYLVTDSGRRFVVRLGTDIPVHHIRRANELAASKAAHAAGLSPAVVHSEPGVLVLDYIDGKPLVAEDIRDPLMLARIVPLVRSCHQNVAKHFRGAGAIFWVFHVVCDYAALLEEGGSRHGALLPSFLDIAERLEQAARPFDIVFGHNDLLPGNFLDDGTRLWLIDWDYAGFNTPLFDLGGLASNNEFSESQETAMLEAYFEAPVSDELRRRYQAMKCASLLRETMWSMVSEIHSRIDFDYSAYTSENLARFERAYQSFRNS</sequence>
<dbReference type="Proteomes" id="UP000549882">
    <property type="component" value="Unassembled WGS sequence"/>
</dbReference>
<keyword evidence="2" id="KW-0808">Transferase</keyword>
<dbReference type="InterPro" id="IPR002575">
    <property type="entry name" value="Aminoglycoside_PTrfase"/>
</dbReference>